<dbReference type="OrthoDB" id="885042at2"/>
<name>A0A2V4BKQ8_9FLAO</name>
<dbReference type="RefSeq" id="WP_110307846.1">
    <property type="nucleotide sequence ID" value="NZ_QJHK01000017.1"/>
</dbReference>
<evidence type="ECO:0000313" key="3">
    <source>
        <dbReference type="Proteomes" id="UP000247903"/>
    </source>
</evidence>
<sequence>MKYGFVLILLFVSLSAFEPLENTVFICGPTGAKKYHYKENCRGLTACRHEITKVSIKQAQAYGLTLCGWED</sequence>
<dbReference type="EMBL" id="QJHK01000017">
    <property type="protein sequence ID" value="PXY39546.1"/>
    <property type="molecule type" value="Genomic_DNA"/>
</dbReference>
<organism evidence="2 3">
    <name type="scientific">Flavobacterium cheongpyeongense</name>
    <dbReference type="NCBI Taxonomy" id="2212651"/>
    <lineage>
        <taxon>Bacteria</taxon>
        <taxon>Pseudomonadati</taxon>
        <taxon>Bacteroidota</taxon>
        <taxon>Flavobacteriia</taxon>
        <taxon>Flavobacteriales</taxon>
        <taxon>Flavobacteriaceae</taxon>
        <taxon>Flavobacterium</taxon>
    </lineage>
</organism>
<reference evidence="2 3" key="1">
    <citation type="submission" date="2018-05" db="EMBL/GenBank/DDBJ databases">
        <title>Flavobacterium sp. strain IMCC34759, incomplete genome.</title>
        <authorList>
            <person name="Joung Y."/>
            <person name="Cho J."/>
        </authorList>
    </citation>
    <scope>NUCLEOTIDE SEQUENCE [LARGE SCALE GENOMIC DNA]</scope>
    <source>
        <strain evidence="2 3">IMCC34759</strain>
    </source>
</reference>
<gene>
    <name evidence="2" type="ORF">DMB65_17145</name>
</gene>
<accession>A0A2V4BKQ8</accession>
<feature type="chain" id="PRO_5015891051" evidence="1">
    <location>
        <begin position="19"/>
        <end position="71"/>
    </location>
</feature>
<feature type="signal peptide" evidence="1">
    <location>
        <begin position="1"/>
        <end position="18"/>
    </location>
</feature>
<keyword evidence="3" id="KW-1185">Reference proteome</keyword>
<comment type="caution">
    <text evidence="2">The sequence shown here is derived from an EMBL/GenBank/DDBJ whole genome shotgun (WGS) entry which is preliminary data.</text>
</comment>
<dbReference type="AlphaFoldDB" id="A0A2V4BKQ8"/>
<keyword evidence="1" id="KW-0732">Signal</keyword>
<proteinExistence type="predicted"/>
<evidence type="ECO:0000313" key="2">
    <source>
        <dbReference type="EMBL" id="PXY39546.1"/>
    </source>
</evidence>
<evidence type="ECO:0000256" key="1">
    <source>
        <dbReference type="SAM" id="SignalP"/>
    </source>
</evidence>
<dbReference type="Proteomes" id="UP000247903">
    <property type="component" value="Unassembled WGS sequence"/>
</dbReference>
<protein>
    <submittedName>
        <fullName evidence="2">Uncharacterized protein</fullName>
    </submittedName>
</protein>